<feature type="region of interest" description="Disordered" evidence="4">
    <location>
        <begin position="1"/>
        <end position="23"/>
    </location>
</feature>
<evidence type="ECO:0000256" key="1">
    <source>
        <dbReference type="ARBA" id="ARBA00023015"/>
    </source>
</evidence>
<dbReference type="Gene3D" id="1.20.120.530">
    <property type="entry name" value="GntR ligand-binding domain-like"/>
    <property type="match status" value="1"/>
</dbReference>
<keyword evidence="7" id="KW-1185">Reference proteome</keyword>
<dbReference type="Gene3D" id="1.10.10.10">
    <property type="entry name" value="Winged helix-like DNA-binding domain superfamily/Winged helix DNA-binding domain"/>
    <property type="match status" value="1"/>
</dbReference>
<dbReference type="SMART" id="SM00895">
    <property type="entry name" value="FCD"/>
    <property type="match status" value="1"/>
</dbReference>
<keyword evidence="3" id="KW-0804">Transcription</keyword>
<dbReference type="InterPro" id="IPR036390">
    <property type="entry name" value="WH_DNA-bd_sf"/>
</dbReference>
<dbReference type="Pfam" id="PF00392">
    <property type="entry name" value="GntR"/>
    <property type="match status" value="1"/>
</dbReference>
<dbReference type="PANTHER" id="PTHR43537">
    <property type="entry name" value="TRANSCRIPTIONAL REGULATOR, GNTR FAMILY"/>
    <property type="match status" value="1"/>
</dbReference>
<dbReference type="PROSITE" id="PS50949">
    <property type="entry name" value="HTH_GNTR"/>
    <property type="match status" value="1"/>
</dbReference>
<dbReference type="Proteomes" id="UP000282957">
    <property type="component" value="Unassembled WGS sequence"/>
</dbReference>
<dbReference type="PANTHER" id="PTHR43537:SF51">
    <property type="entry name" value="HTH-TYPE TRANSCRIPTIONAL REGULATOR LGOR-RELATED"/>
    <property type="match status" value="1"/>
</dbReference>
<evidence type="ECO:0000313" key="6">
    <source>
        <dbReference type="EMBL" id="RVT97795.1"/>
    </source>
</evidence>
<organism evidence="6 7">
    <name type="scientific">Rhodovarius crocodyli</name>
    <dbReference type="NCBI Taxonomy" id="1979269"/>
    <lineage>
        <taxon>Bacteria</taxon>
        <taxon>Pseudomonadati</taxon>
        <taxon>Pseudomonadota</taxon>
        <taxon>Alphaproteobacteria</taxon>
        <taxon>Acetobacterales</taxon>
        <taxon>Roseomonadaceae</taxon>
        <taxon>Rhodovarius</taxon>
    </lineage>
</organism>
<dbReference type="SUPFAM" id="SSF48008">
    <property type="entry name" value="GntR ligand-binding domain-like"/>
    <property type="match status" value="1"/>
</dbReference>
<evidence type="ECO:0000256" key="3">
    <source>
        <dbReference type="ARBA" id="ARBA00023163"/>
    </source>
</evidence>
<evidence type="ECO:0000256" key="4">
    <source>
        <dbReference type="SAM" id="MobiDB-lite"/>
    </source>
</evidence>
<keyword evidence="2" id="KW-0238">DNA-binding</keyword>
<accession>A0A437MJM7</accession>
<gene>
    <name evidence="6" type="ORF">EOD42_08325</name>
</gene>
<dbReference type="SMART" id="SM00345">
    <property type="entry name" value="HTH_GNTR"/>
    <property type="match status" value="1"/>
</dbReference>
<name>A0A437MJM7_9PROT</name>
<feature type="domain" description="HTH gntR-type" evidence="5">
    <location>
        <begin position="31"/>
        <end position="98"/>
    </location>
</feature>
<keyword evidence="1" id="KW-0805">Transcription regulation</keyword>
<dbReference type="AlphaFoldDB" id="A0A437MJM7"/>
<dbReference type="InterPro" id="IPR000524">
    <property type="entry name" value="Tscrpt_reg_HTH_GntR"/>
</dbReference>
<comment type="caution">
    <text evidence="6">The sequence shown here is derived from an EMBL/GenBank/DDBJ whole genome shotgun (WGS) entry which is preliminary data.</text>
</comment>
<dbReference type="InterPro" id="IPR011711">
    <property type="entry name" value="GntR_C"/>
</dbReference>
<evidence type="ECO:0000256" key="2">
    <source>
        <dbReference type="ARBA" id="ARBA00023125"/>
    </source>
</evidence>
<evidence type="ECO:0000313" key="7">
    <source>
        <dbReference type="Proteomes" id="UP000282957"/>
    </source>
</evidence>
<dbReference type="SUPFAM" id="SSF46785">
    <property type="entry name" value="Winged helix' DNA-binding domain"/>
    <property type="match status" value="1"/>
</dbReference>
<dbReference type="InterPro" id="IPR008920">
    <property type="entry name" value="TF_FadR/GntR_C"/>
</dbReference>
<proteinExistence type="predicted"/>
<dbReference type="EMBL" id="SACL01000002">
    <property type="protein sequence ID" value="RVT97795.1"/>
    <property type="molecule type" value="Genomic_DNA"/>
</dbReference>
<dbReference type="Pfam" id="PF07729">
    <property type="entry name" value="FCD"/>
    <property type="match status" value="1"/>
</dbReference>
<dbReference type="OrthoDB" id="9028214at2"/>
<reference evidence="6 7" key="1">
    <citation type="submission" date="2019-01" db="EMBL/GenBank/DDBJ databases">
        <authorList>
            <person name="Chen W.-M."/>
        </authorList>
    </citation>
    <scope>NUCLEOTIDE SEQUENCE [LARGE SCALE GENOMIC DNA]</scope>
    <source>
        <strain evidence="6 7">CCP-6</strain>
    </source>
</reference>
<dbReference type="GO" id="GO:0003700">
    <property type="term" value="F:DNA-binding transcription factor activity"/>
    <property type="evidence" value="ECO:0007669"/>
    <property type="project" value="InterPro"/>
</dbReference>
<dbReference type="InterPro" id="IPR036388">
    <property type="entry name" value="WH-like_DNA-bd_sf"/>
</dbReference>
<sequence>MEMGMGETKPEADSVTPRRARIPAAPRERAVALKDRAYDIIKHHIITCRFAPGEKLNEAQVGTRLNLSRMPVRNALAKLALEGLVTIRPRKGLEVRPVDPEELLQIIEARVINECRAIKLAARNVTDEELAALRDVIDRTAAAEASHDTETMMLLDREFHDLLARASGSAVFSDILRNLHDRSVRFWFISLNEQTQQGTVLRDHREIVEAMEARDGAAASRALARHIEAFRRNVTQRVRDGWPHSAN</sequence>
<protein>
    <submittedName>
        <fullName evidence="6">GntR family transcriptional regulator</fullName>
    </submittedName>
</protein>
<dbReference type="CDD" id="cd07377">
    <property type="entry name" value="WHTH_GntR"/>
    <property type="match status" value="1"/>
</dbReference>
<dbReference type="GO" id="GO:0003677">
    <property type="term" value="F:DNA binding"/>
    <property type="evidence" value="ECO:0007669"/>
    <property type="project" value="UniProtKB-KW"/>
</dbReference>
<evidence type="ECO:0000259" key="5">
    <source>
        <dbReference type="PROSITE" id="PS50949"/>
    </source>
</evidence>